<evidence type="ECO:0000256" key="5">
    <source>
        <dbReference type="ARBA" id="ARBA00023163"/>
    </source>
</evidence>
<keyword evidence="5 8" id="KW-0804">Transcription</keyword>
<feature type="domain" description="PB1" evidence="10">
    <location>
        <begin position="257"/>
        <end position="359"/>
    </location>
</feature>
<dbReference type="InterPro" id="IPR053793">
    <property type="entry name" value="PB1-like"/>
</dbReference>
<accession>A0A438G0E6</accession>
<feature type="region of interest" description="Disordered" evidence="9">
    <location>
        <begin position="194"/>
        <end position="236"/>
    </location>
</feature>
<evidence type="ECO:0000256" key="4">
    <source>
        <dbReference type="ARBA" id="ARBA00023015"/>
    </source>
</evidence>
<comment type="similarity">
    <text evidence="2 8">Belongs to the Aux/IAA family.</text>
</comment>
<feature type="compositionally biased region" description="Low complexity" evidence="9">
    <location>
        <begin position="215"/>
        <end position="229"/>
    </location>
</feature>
<dbReference type="PROSITE" id="PS51745">
    <property type="entry name" value="PB1"/>
    <property type="match status" value="1"/>
</dbReference>
<dbReference type="FunFam" id="3.10.20.90:FF:000078">
    <property type="entry name" value="Auxin-responsive protein"/>
    <property type="match status" value="1"/>
</dbReference>
<dbReference type="InterPro" id="IPR003311">
    <property type="entry name" value="AUX_IAA"/>
</dbReference>
<keyword evidence="7 8" id="KW-0927">Auxin signaling pathway</keyword>
<evidence type="ECO:0000256" key="3">
    <source>
        <dbReference type="ARBA" id="ARBA00022491"/>
    </source>
</evidence>
<evidence type="ECO:0000256" key="8">
    <source>
        <dbReference type="RuleBase" id="RU004549"/>
    </source>
</evidence>
<comment type="function">
    <text evidence="8">Aux/IAA proteins are short-lived transcriptional factors that function as repressors of early auxin response genes at low auxin concentrations.</text>
</comment>
<evidence type="ECO:0000259" key="10">
    <source>
        <dbReference type="PROSITE" id="PS51745"/>
    </source>
</evidence>
<evidence type="ECO:0000256" key="2">
    <source>
        <dbReference type="ARBA" id="ARBA00006728"/>
    </source>
</evidence>
<comment type="caution">
    <text evidence="11">The sequence shown here is derived from an EMBL/GenBank/DDBJ whole genome shotgun (WGS) entry which is preliminary data.</text>
</comment>
<dbReference type="PANTHER" id="PTHR31734:SF138">
    <property type="entry name" value="AUXIN-RESPONSIVE PROTEIN IAA8"/>
    <property type="match status" value="1"/>
</dbReference>
<evidence type="ECO:0000256" key="1">
    <source>
        <dbReference type="ARBA" id="ARBA00004123"/>
    </source>
</evidence>
<organism evidence="11 12">
    <name type="scientific">Vitis vinifera</name>
    <name type="common">Grape</name>
    <dbReference type="NCBI Taxonomy" id="29760"/>
    <lineage>
        <taxon>Eukaryota</taxon>
        <taxon>Viridiplantae</taxon>
        <taxon>Streptophyta</taxon>
        <taxon>Embryophyta</taxon>
        <taxon>Tracheophyta</taxon>
        <taxon>Spermatophyta</taxon>
        <taxon>Magnoliopsida</taxon>
        <taxon>eudicotyledons</taxon>
        <taxon>Gunneridae</taxon>
        <taxon>Pentapetalae</taxon>
        <taxon>rosids</taxon>
        <taxon>Vitales</taxon>
        <taxon>Vitaceae</taxon>
        <taxon>Viteae</taxon>
        <taxon>Vitis</taxon>
    </lineage>
</organism>
<evidence type="ECO:0000313" key="12">
    <source>
        <dbReference type="Proteomes" id="UP000288805"/>
    </source>
</evidence>
<evidence type="ECO:0000256" key="9">
    <source>
        <dbReference type="SAM" id="MobiDB-lite"/>
    </source>
</evidence>
<proteinExistence type="inferred from homology"/>
<feature type="compositionally biased region" description="Basic and acidic residues" evidence="9">
    <location>
        <begin position="198"/>
        <end position="214"/>
    </location>
</feature>
<dbReference type="GO" id="GO:0009734">
    <property type="term" value="P:auxin-activated signaling pathway"/>
    <property type="evidence" value="ECO:0007669"/>
    <property type="project" value="UniProtKB-UniRule"/>
</dbReference>
<dbReference type="Proteomes" id="UP000288805">
    <property type="component" value="Unassembled WGS sequence"/>
</dbReference>
<evidence type="ECO:0000256" key="6">
    <source>
        <dbReference type="ARBA" id="ARBA00023242"/>
    </source>
</evidence>
<dbReference type="AlphaFoldDB" id="A0A438G0E6"/>
<name>A0A438G0E6_VITVI</name>
<dbReference type="EMBL" id="QGNW01000686">
    <property type="protein sequence ID" value="RVW65682.1"/>
    <property type="molecule type" value="Genomic_DNA"/>
</dbReference>
<reference evidence="11 12" key="1">
    <citation type="journal article" date="2018" name="PLoS Genet.">
        <title>Population sequencing reveals clonal diversity and ancestral inbreeding in the grapevine cultivar Chardonnay.</title>
        <authorList>
            <person name="Roach M.J."/>
            <person name="Johnson D.L."/>
            <person name="Bohlmann J."/>
            <person name="van Vuuren H.J."/>
            <person name="Jones S.J."/>
            <person name="Pretorius I.S."/>
            <person name="Schmidt S.A."/>
            <person name="Borneman A.R."/>
        </authorList>
    </citation>
    <scope>NUCLEOTIDE SEQUENCE [LARGE SCALE GENOMIC DNA]</scope>
    <source>
        <strain evidence="12">cv. Chardonnay</strain>
        <tissue evidence="11">Leaf</tissue>
    </source>
</reference>
<dbReference type="PANTHER" id="PTHR31734">
    <property type="entry name" value="AUXIN-RESPONSIVE PROTEIN IAA17"/>
    <property type="match status" value="1"/>
</dbReference>
<dbReference type="GO" id="GO:0005634">
    <property type="term" value="C:nucleus"/>
    <property type="evidence" value="ECO:0007669"/>
    <property type="project" value="UniProtKB-SubCell"/>
</dbReference>
<dbReference type="InterPro" id="IPR033389">
    <property type="entry name" value="AUX/IAA_dom"/>
</dbReference>
<keyword evidence="3 8" id="KW-0678">Repressor</keyword>
<protein>
    <recommendedName>
        <fullName evidence="8">Auxin-responsive protein</fullName>
    </recommendedName>
</protein>
<comment type="subunit">
    <text evidence="8">Homodimers and heterodimers.</text>
</comment>
<dbReference type="Gene3D" id="3.10.20.90">
    <property type="entry name" value="Phosphatidylinositol 3-kinase Catalytic Subunit, Chain A, domain 1"/>
    <property type="match status" value="1"/>
</dbReference>
<keyword evidence="6 8" id="KW-0539">Nucleus</keyword>
<dbReference type="GO" id="GO:0006355">
    <property type="term" value="P:regulation of DNA-templated transcription"/>
    <property type="evidence" value="ECO:0007669"/>
    <property type="project" value="InterPro"/>
</dbReference>
<evidence type="ECO:0000256" key="7">
    <source>
        <dbReference type="ARBA" id="ARBA00023294"/>
    </source>
</evidence>
<keyword evidence="4 8" id="KW-0805">Transcription regulation</keyword>
<evidence type="ECO:0000313" key="11">
    <source>
        <dbReference type="EMBL" id="RVW65682.1"/>
    </source>
</evidence>
<dbReference type="Pfam" id="PF02309">
    <property type="entry name" value="AUX_IAA"/>
    <property type="match status" value="1"/>
</dbReference>
<sequence>MENLGLLGAQPDLGHILLTFAGYKGIGVLFNVMSPPLLGVGEEEGQSNVTILASSASMESVCQISSGLKERNYMGLSECSSVDSSAISTDSDGNKSSLNLKATELRLGLPGSLSPGREPELCLLSSTKLDEKPLFPLHPSKDLTYTSSQKTVVSGNKRGFADAMNGFSEVKTPTFSEGIGIFLLAFPKQGELGSQPAKMKEMASPKIVQERPRATNETPPNHTGTGNNNSSAPATKKNTLATTSKNTEVDGKAGPGALFVKVSMDGAPYLRKVDLRNYSAYQELSSALEKMFSCFTIGQYGSHGAPGREMLSESKLKDLLHGSEYVLTYEDKDGDWMLVGDVPWQMFIETCKRLRIMKSCDAIGLGKLMFHSAAMTHQYLGSYRFRCCLLPGLWRNARTGTSLPLHMVWVVLREITLLSVGSNKQIEAIQRPGLPAVGAMVFIRGNGYLPLNVSGVWVYPCMRMRWDGFRRVRAPPRQILTLRMVLLPRSTDVTDSHRAHKTRCPALLLPPFSAKTTCPMWKPYPGHDPESSENAAYSICFIHCGKVSLIQEFGSVSKFQV</sequence>
<dbReference type="SUPFAM" id="SSF54277">
    <property type="entry name" value="CAD &amp; PB1 domains"/>
    <property type="match status" value="1"/>
</dbReference>
<gene>
    <name evidence="11" type="primary">IAA9_0</name>
    <name evidence="11" type="ORF">CK203_050194</name>
</gene>
<comment type="subcellular location">
    <subcellularLocation>
        <location evidence="1 8">Nucleus</location>
    </subcellularLocation>
</comment>